<feature type="transmembrane region" description="Helical" evidence="6">
    <location>
        <begin position="705"/>
        <end position="727"/>
    </location>
</feature>
<dbReference type="GO" id="GO:0055085">
    <property type="term" value="P:transmembrane transport"/>
    <property type="evidence" value="ECO:0000318"/>
    <property type="project" value="GO_Central"/>
</dbReference>
<dbReference type="GO" id="GO:0022857">
    <property type="term" value="F:transmembrane transporter activity"/>
    <property type="evidence" value="ECO:0000318"/>
    <property type="project" value="GO_Central"/>
</dbReference>
<dbReference type="GO" id="GO:0016020">
    <property type="term" value="C:membrane"/>
    <property type="evidence" value="ECO:0000318"/>
    <property type="project" value="GO_Central"/>
</dbReference>
<dbReference type="GeneID" id="7452337"/>
<evidence type="ECO:0000256" key="6">
    <source>
        <dbReference type="RuleBase" id="RU368066"/>
    </source>
</evidence>
<dbReference type="GO" id="GO:0005886">
    <property type="term" value="C:plasma membrane"/>
    <property type="evidence" value="ECO:0007669"/>
    <property type="project" value="UniProtKB-SubCell"/>
</dbReference>
<keyword evidence="9" id="KW-1185">Reference proteome</keyword>
<organism evidence="8 9">
    <name type="scientific">Thalassiosira pseudonana</name>
    <name type="common">Marine diatom</name>
    <name type="synonym">Cyclotella nana</name>
    <dbReference type="NCBI Taxonomy" id="35128"/>
    <lineage>
        <taxon>Eukaryota</taxon>
        <taxon>Sar</taxon>
        <taxon>Stramenopiles</taxon>
        <taxon>Ochrophyta</taxon>
        <taxon>Bacillariophyta</taxon>
        <taxon>Coscinodiscophyceae</taxon>
        <taxon>Thalassiosirophycidae</taxon>
        <taxon>Thalassiosirales</taxon>
        <taxon>Thalassiosiraceae</taxon>
        <taxon>Thalassiosira</taxon>
    </lineage>
</organism>
<feature type="transmembrane region" description="Helical" evidence="6">
    <location>
        <begin position="271"/>
        <end position="291"/>
    </location>
</feature>
<dbReference type="Pfam" id="PF04515">
    <property type="entry name" value="Choline_transpo"/>
    <property type="match status" value="1"/>
</dbReference>
<feature type="transmembrane region" description="Helical" evidence="6">
    <location>
        <begin position="667"/>
        <end position="693"/>
    </location>
</feature>
<keyword evidence="4 6" id="KW-1133">Transmembrane helix</keyword>
<evidence type="ECO:0000256" key="2">
    <source>
        <dbReference type="ARBA" id="ARBA00007168"/>
    </source>
</evidence>
<evidence type="ECO:0000313" key="8">
    <source>
        <dbReference type="EMBL" id="EED95460.1"/>
    </source>
</evidence>
<evidence type="ECO:0000256" key="7">
    <source>
        <dbReference type="SAM" id="MobiDB-lite"/>
    </source>
</evidence>
<feature type="transmembrane region" description="Helical" evidence="6">
    <location>
        <begin position="499"/>
        <end position="516"/>
    </location>
</feature>
<feature type="compositionally biased region" description="Low complexity" evidence="7">
    <location>
        <begin position="148"/>
        <end position="157"/>
    </location>
</feature>
<feature type="transmembrane region" description="Helical" evidence="6">
    <location>
        <begin position="459"/>
        <end position="487"/>
    </location>
</feature>
<feature type="compositionally biased region" description="Polar residues" evidence="7">
    <location>
        <begin position="196"/>
        <end position="217"/>
    </location>
</feature>
<feature type="transmembrane region" description="Helical" evidence="6">
    <location>
        <begin position="556"/>
        <end position="580"/>
    </location>
</feature>
<feature type="compositionally biased region" description="Polar residues" evidence="7">
    <location>
        <begin position="158"/>
        <end position="169"/>
    </location>
</feature>
<dbReference type="AlphaFoldDB" id="B8BVH1"/>
<reference evidence="8 9" key="1">
    <citation type="journal article" date="2004" name="Science">
        <title>The genome of the diatom Thalassiosira pseudonana: ecology, evolution, and metabolism.</title>
        <authorList>
            <person name="Armbrust E.V."/>
            <person name="Berges J.A."/>
            <person name="Bowler C."/>
            <person name="Green B.R."/>
            <person name="Martinez D."/>
            <person name="Putnam N.H."/>
            <person name="Zhou S."/>
            <person name="Allen A.E."/>
            <person name="Apt K.E."/>
            <person name="Bechner M."/>
            <person name="Brzezinski M.A."/>
            <person name="Chaal B.K."/>
            <person name="Chiovitti A."/>
            <person name="Davis A.K."/>
            <person name="Demarest M.S."/>
            <person name="Detter J.C."/>
            <person name="Glavina T."/>
            <person name="Goodstein D."/>
            <person name="Hadi M.Z."/>
            <person name="Hellsten U."/>
            <person name="Hildebrand M."/>
            <person name="Jenkins B.D."/>
            <person name="Jurka J."/>
            <person name="Kapitonov V.V."/>
            <person name="Kroger N."/>
            <person name="Lau W.W."/>
            <person name="Lane T.W."/>
            <person name="Larimer F.W."/>
            <person name="Lippmeier J.C."/>
            <person name="Lucas S."/>
            <person name="Medina M."/>
            <person name="Montsant A."/>
            <person name="Obornik M."/>
            <person name="Parker M.S."/>
            <person name="Palenik B."/>
            <person name="Pazour G.J."/>
            <person name="Richardson P.M."/>
            <person name="Rynearson T.A."/>
            <person name="Saito M.A."/>
            <person name="Schwartz D.C."/>
            <person name="Thamatrakoln K."/>
            <person name="Valentin K."/>
            <person name="Vardi A."/>
            <person name="Wilkerson F.P."/>
            <person name="Rokhsar D.S."/>
        </authorList>
    </citation>
    <scope>NUCLEOTIDE SEQUENCE [LARGE SCALE GENOMIC DNA]</scope>
    <source>
        <strain evidence="8 9">CCMP1335</strain>
    </source>
</reference>
<evidence type="ECO:0000313" key="9">
    <source>
        <dbReference type="Proteomes" id="UP000001449"/>
    </source>
</evidence>
<feature type="region of interest" description="Disordered" evidence="7">
    <location>
        <begin position="140"/>
        <end position="169"/>
    </location>
</feature>
<dbReference type="EMBL" id="CM000639">
    <property type="protein sequence ID" value="EED95460.1"/>
    <property type="molecule type" value="Genomic_DNA"/>
</dbReference>
<dbReference type="KEGG" id="tps:THAPSDRAFT_21480"/>
<dbReference type="eggNOG" id="KOG1362">
    <property type="taxonomic scope" value="Eukaryota"/>
</dbReference>
<dbReference type="RefSeq" id="XP_002288017.1">
    <property type="nucleotide sequence ID" value="XM_002287981.1"/>
</dbReference>
<feature type="transmembrane region" description="Helical" evidence="6">
    <location>
        <begin position="418"/>
        <end position="438"/>
    </location>
</feature>
<dbReference type="HOGENOM" id="CLU_363528_0_0_1"/>
<dbReference type="InterPro" id="IPR007603">
    <property type="entry name" value="Choline_transptr-like"/>
</dbReference>
<comment type="function">
    <text evidence="6">Choline transporter.</text>
</comment>
<dbReference type="InParanoid" id="B8BVH1"/>
<dbReference type="PANTHER" id="PTHR12385:SF4">
    <property type="entry name" value="PROTEIN PNS1"/>
    <property type="match status" value="1"/>
</dbReference>
<protein>
    <recommendedName>
        <fullName evidence="6">Choline transporter-like protein</fullName>
    </recommendedName>
</protein>
<sequence>MFNDDASHHVITNNSSNGMNSFTLFNDLTYSDDEDTDNWDGGETGERSFSSPDAAEAAALLDDIQTSIFASSQLPMHPLAREDSHVSDEGSYLAYSVSTVPGEEESKLSSYGSLETQPLEYFKQRTNGNAVVFRPSSLGFDTRHHEQGQQYQHQYQQSNNSATTSCYQSASSTRQHYQLYPPTPLPTTIVEESPVTSGTATDVTISPSTIADQNQKPNPEKERITRLLSEEATKKLRRHKRLKRIKKAAEAREAAVQKVRGTEQTTSCNDAIFAFVFMCHLMLVCVSAVVFGPGNLRDKIYGSLEMQGGRYHEDEDYNPFAGLQSDDVIIMYKPTNTADSSEEMTSVEENSPSISHIDYVNVIQLVCITSGYASLCSLLALGFMMMLSKSLLHVTLIFTIVVSTAWALLGWAFSSYRFIPTIGILALTLSFVYTIVVWDRIPFAATNLSVALKGMRSTLDIPFTGICVLMVSFLWTIWWICAFVGVFDFLNDDAELSDGWMAVVVGFFLFSYYWTIQVIKGTAQATVAGIIGQWWSHEDSLPMCSDAFRRSLRRNLMLSFGSICLGALVLDPCVVFYRVANFIRLAKPKLCHLKQPSLPTTKSSKAQDPATTICGSSFFTNNVMYRNVNQWSYAYIGLYGYNFWDSGNKASQLFEARGWTHVVSDDLILTALSMSSCVIAGSTACLGLIVEEVDGFSFTTLNKPIVTAFLIGLFVGYCLSSAFFSIIEGSVNAILVCYASAPVDFHANHHLLSEEMKSVWKEFWLSRGG</sequence>
<keyword evidence="5 6" id="KW-0472">Membrane</keyword>
<proteinExistence type="inferred from homology"/>
<name>B8BVH1_THAPS</name>
<dbReference type="OMA" id="CTADITI"/>
<evidence type="ECO:0000256" key="3">
    <source>
        <dbReference type="ARBA" id="ARBA00022692"/>
    </source>
</evidence>
<keyword evidence="3 6" id="KW-0812">Transmembrane</keyword>
<evidence type="ECO:0000256" key="4">
    <source>
        <dbReference type="ARBA" id="ARBA00022989"/>
    </source>
</evidence>
<feature type="transmembrane region" description="Helical" evidence="6">
    <location>
        <begin position="362"/>
        <end position="384"/>
    </location>
</feature>
<comment type="subcellular location">
    <subcellularLocation>
        <location evidence="6">Cell membrane</location>
        <topology evidence="6">Multi-pass membrane protein</topology>
    </subcellularLocation>
    <subcellularLocation>
        <location evidence="1">Membrane</location>
        <topology evidence="1">Multi-pass membrane protein</topology>
    </subcellularLocation>
</comment>
<gene>
    <name evidence="8" type="ORF">THAPSDRAFT_21480</name>
</gene>
<dbReference type="Proteomes" id="UP000001449">
    <property type="component" value="Chromosome 2"/>
</dbReference>
<feature type="transmembrane region" description="Helical" evidence="6">
    <location>
        <begin position="391"/>
        <end position="412"/>
    </location>
</feature>
<dbReference type="PANTHER" id="PTHR12385">
    <property type="entry name" value="CHOLINE TRANSPORTER-LIKE (SLC FAMILY 44)"/>
    <property type="match status" value="1"/>
</dbReference>
<dbReference type="PaxDb" id="35128-Thaps21480"/>
<evidence type="ECO:0000256" key="5">
    <source>
        <dbReference type="ARBA" id="ARBA00023136"/>
    </source>
</evidence>
<feature type="region of interest" description="Disordered" evidence="7">
    <location>
        <begin position="196"/>
        <end position="221"/>
    </location>
</feature>
<comment type="similarity">
    <text evidence="2 6">Belongs to the CTL (choline transporter-like) family.</text>
</comment>
<evidence type="ECO:0000256" key="1">
    <source>
        <dbReference type="ARBA" id="ARBA00004141"/>
    </source>
</evidence>
<reference evidence="8 9" key="2">
    <citation type="journal article" date="2008" name="Nature">
        <title>The Phaeodactylum genome reveals the evolutionary history of diatom genomes.</title>
        <authorList>
            <person name="Bowler C."/>
            <person name="Allen A.E."/>
            <person name="Badger J.H."/>
            <person name="Grimwood J."/>
            <person name="Jabbari K."/>
            <person name="Kuo A."/>
            <person name="Maheswari U."/>
            <person name="Martens C."/>
            <person name="Maumus F."/>
            <person name="Otillar R.P."/>
            <person name="Rayko E."/>
            <person name="Salamov A."/>
            <person name="Vandepoele K."/>
            <person name="Beszteri B."/>
            <person name="Gruber A."/>
            <person name="Heijde M."/>
            <person name="Katinka M."/>
            <person name="Mock T."/>
            <person name="Valentin K."/>
            <person name="Verret F."/>
            <person name="Berges J.A."/>
            <person name="Brownlee C."/>
            <person name="Cadoret J.P."/>
            <person name="Chiovitti A."/>
            <person name="Choi C.J."/>
            <person name="Coesel S."/>
            <person name="De Martino A."/>
            <person name="Detter J.C."/>
            <person name="Durkin C."/>
            <person name="Falciatore A."/>
            <person name="Fournet J."/>
            <person name="Haruta M."/>
            <person name="Huysman M.J."/>
            <person name="Jenkins B.D."/>
            <person name="Jiroutova K."/>
            <person name="Jorgensen R.E."/>
            <person name="Joubert Y."/>
            <person name="Kaplan A."/>
            <person name="Kroger N."/>
            <person name="Kroth P.G."/>
            <person name="La Roche J."/>
            <person name="Lindquist E."/>
            <person name="Lommer M."/>
            <person name="Martin-Jezequel V."/>
            <person name="Lopez P.J."/>
            <person name="Lucas S."/>
            <person name="Mangogna M."/>
            <person name="McGinnis K."/>
            <person name="Medlin L.K."/>
            <person name="Montsant A."/>
            <person name="Oudot-Le Secq M.P."/>
            <person name="Napoli C."/>
            <person name="Obornik M."/>
            <person name="Parker M.S."/>
            <person name="Petit J.L."/>
            <person name="Porcel B.M."/>
            <person name="Poulsen N."/>
            <person name="Robison M."/>
            <person name="Rychlewski L."/>
            <person name="Rynearson T.A."/>
            <person name="Schmutz J."/>
            <person name="Shapiro H."/>
            <person name="Siaut M."/>
            <person name="Stanley M."/>
            <person name="Sussman M.R."/>
            <person name="Taylor A.R."/>
            <person name="Vardi A."/>
            <person name="von Dassow P."/>
            <person name="Vyverman W."/>
            <person name="Willis A."/>
            <person name="Wyrwicz L.S."/>
            <person name="Rokhsar D.S."/>
            <person name="Weissenbach J."/>
            <person name="Armbrust E.V."/>
            <person name="Green B.R."/>
            <person name="Van de Peer Y."/>
            <person name="Grigoriev I.V."/>
        </authorList>
    </citation>
    <scope>NUCLEOTIDE SEQUENCE [LARGE SCALE GENOMIC DNA]</scope>
    <source>
        <strain evidence="8 9">CCMP1335</strain>
    </source>
</reference>
<accession>B8BVH1</accession>